<name>A0A160KVL0_9MICO</name>
<organism evidence="2 3">
    <name type="scientific">Rathayibacter tritici</name>
    <dbReference type="NCBI Taxonomy" id="33888"/>
    <lineage>
        <taxon>Bacteria</taxon>
        <taxon>Bacillati</taxon>
        <taxon>Actinomycetota</taxon>
        <taxon>Actinomycetes</taxon>
        <taxon>Micrococcales</taxon>
        <taxon>Microbacteriaceae</taxon>
        <taxon>Rathayibacter</taxon>
    </lineage>
</organism>
<dbReference type="CDD" id="cd04301">
    <property type="entry name" value="NAT_SF"/>
    <property type="match status" value="1"/>
</dbReference>
<dbReference type="Pfam" id="PF13508">
    <property type="entry name" value="Acetyltransf_7"/>
    <property type="match status" value="1"/>
</dbReference>
<feature type="domain" description="N-acetyltransferase" evidence="1">
    <location>
        <begin position="1"/>
        <end position="132"/>
    </location>
</feature>
<evidence type="ECO:0000259" key="1">
    <source>
        <dbReference type="PROSITE" id="PS51186"/>
    </source>
</evidence>
<dbReference type="KEGG" id="rtn:A6122_2297"/>
<dbReference type="OrthoDB" id="3190820at2"/>
<dbReference type="AlphaFoldDB" id="A0A160KVL0"/>
<dbReference type="PATRIC" id="fig|33888.3.peg.2561"/>
<dbReference type="STRING" id="33888.A6122_2297"/>
<dbReference type="PROSITE" id="PS51186">
    <property type="entry name" value="GNAT"/>
    <property type="match status" value="1"/>
</dbReference>
<keyword evidence="3" id="KW-1185">Reference proteome</keyword>
<dbReference type="InterPro" id="IPR016181">
    <property type="entry name" value="Acyl_CoA_acyltransferase"/>
</dbReference>
<accession>A0A160KVL0</accession>
<reference evidence="2 3" key="1">
    <citation type="submission" date="2016-05" db="EMBL/GenBank/DDBJ databases">
        <title>Complete genome sequence of Rathayibacter tritici NCPPB 1953.</title>
        <authorList>
            <person name="Park J."/>
            <person name="Lee H.-H."/>
            <person name="Lee S.-W."/>
            <person name="Seo Y.-S."/>
        </authorList>
    </citation>
    <scope>NUCLEOTIDE SEQUENCE [LARGE SCALE GENOMIC DNA]</scope>
    <source>
        <strain evidence="2 3">NCPPB 1953</strain>
    </source>
</reference>
<dbReference type="GO" id="GO:0016747">
    <property type="term" value="F:acyltransferase activity, transferring groups other than amino-acyl groups"/>
    <property type="evidence" value="ECO:0007669"/>
    <property type="project" value="InterPro"/>
</dbReference>
<dbReference type="Gene3D" id="3.40.630.30">
    <property type="match status" value="1"/>
</dbReference>
<proteinExistence type="predicted"/>
<dbReference type="Proteomes" id="UP000077071">
    <property type="component" value="Chromosome"/>
</dbReference>
<keyword evidence="2" id="KW-0808">Transferase</keyword>
<evidence type="ECO:0000313" key="3">
    <source>
        <dbReference type="Proteomes" id="UP000077071"/>
    </source>
</evidence>
<dbReference type="SUPFAM" id="SSF55729">
    <property type="entry name" value="Acyl-CoA N-acyltransferases (Nat)"/>
    <property type="match status" value="1"/>
</dbReference>
<dbReference type="RefSeq" id="WP_068255228.1">
    <property type="nucleotide sequence ID" value="NZ_CP015515.1"/>
</dbReference>
<sequence>MIAELRAVVMRPSLETLGRDDAHRVRHRFLDGYRPELTRVIELDGAFAGSIAARVEADAVWIEHFYLAPQAQGRGVGGAVLRRVMREEARPGLPFRLDVLKRSDARRLYERHGFRFERALEWDDILTAPPASTPPPER</sequence>
<evidence type="ECO:0000313" key="2">
    <source>
        <dbReference type="EMBL" id="AND17418.1"/>
    </source>
</evidence>
<protein>
    <submittedName>
        <fullName evidence="2">Acetyltransferase</fullName>
    </submittedName>
</protein>
<dbReference type="EMBL" id="CP015515">
    <property type="protein sequence ID" value="AND17418.1"/>
    <property type="molecule type" value="Genomic_DNA"/>
</dbReference>
<gene>
    <name evidence="2" type="ORF">A6122_2297</name>
</gene>
<dbReference type="InterPro" id="IPR000182">
    <property type="entry name" value="GNAT_dom"/>
</dbReference>